<name>A0ABQ3YKC1_9ACTN</name>
<dbReference type="InterPro" id="IPR036291">
    <property type="entry name" value="NAD(P)-bd_dom_sf"/>
</dbReference>
<dbReference type="PANTHER" id="PTHR43669:SF3">
    <property type="entry name" value="ALCOHOL DEHYDROGENASE, PUTATIVE (AFU_ORTHOLOGUE AFUA_3G03445)-RELATED"/>
    <property type="match status" value="1"/>
</dbReference>
<evidence type="ECO:0000313" key="4">
    <source>
        <dbReference type="EMBL" id="GID80454.1"/>
    </source>
</evidence>
<protein>
    <recommendedName>
        <fullName evidence="6">SDR family NAD(P)-dependent oxidoreductase</fullName>
    </recommendedName>
</protein>
<keyword evidence="2" id="KW-0560">Oxidoreductase</keyword>
<keyword evidence="5" id="KW-1185">Reference proteome</keyword>
<gene>
    <name evidence="4" type="ORF">Ade02nite_90950</name>
</gene>
<evidence type="ECO:0000256" key="3">
    <source>
        <dbReference type="SAM" id="MobiDB-lite"/>
    </source>
</evidence>
<evidence type="ECO:0000256" key="2">
    <source>
        <dbReference type="ARBA" id="ARBA00023002"/>
    </source>
</evidence>
<comment type="caution">
    <text evidence="4">The sequence shown here is derived from an EMBL/GenBank/DDBJ whole genome shotgun (WGS) entry which is preliminary data.</text>
</comment>
<dbReference type="InterPro" id="IPR002347">
    <property type="entry name" value="SDR_fam"/>
</dbReference>
<feature type="region of interest" description="Disordered" evidence="3">
    <location>
        <begin position="150"/>
        <end position="177"/>
    </location>
</feature>
<dbReference type="RefSeq" id="WP_239169540.1">
    <property type="nucleotide sequence ID" value="NZ_BAAABO010000039.1"/>
</dbReference>
<sequence>MELRDQVVVVTGGGSGIGRALAERFAAEGAHGVAVVDHDAAAARAVAERIGGMAIVAELTRESEVRRVVAEAVGRYGPIDLYCSNAGIVEPVGGYDVPDEGWQEHWNIHVMAHVWAARCLVPEMARRGRGYLLNTASACAPPWSRPHWSLRSTTARSAGPCARAGEPSSRRRSPTSS</sequence>
<dbReference type="EMBL" id="BOMI01000192">
    <property type="protein sequence ID" value="GID80454.1"/>
    <property type="molecule type" value="Genomic_DNA"/>
</dbReference>
<dbReference type="PANTHER" id="PTHR43669">
    <property type="entry name" value="5-KETO-D-GLUCONATE 5-REDUCTASE"/>
    <property type="match status" value="1"/>
</dbReference>
<comment type="similarity">
    <text evidence="1">Belongs to the short-chain dehydrogenases/reductases (SDR) family.</text>
</comment>
<evidence type="ECO:0008006" key="6">
    <source>
        <dbReference type="Google" id="ProtNLM"/>
    </source>
</evidence>
<dbReference type="Pfam" id="PF00106">
    <property type="entry name" value="adh_short"/>
    <property type="match status" value="1"/>
</dbReference>
<proteinExistence type="inferred from homology"/>
<accession>A0ABQ3YKC1</accession>
<reference evidence="4 5" key="1">
    <citation type="submission" date="2021-01" db="EMBL/GenBank/DDBJ databases">
        <title>Whole genome shotgun sequence of Actinoplanes deccanensis NBRC 13994.</title>
        <authorList>
            <person name="Komaki H."/>
            <person name="Tamura T."/>
        </authorList>
    </citation>
    <scope>NUCLEOTIDE SEQUENCE [LARGE SCALE GENOMIC DNA]</scope>
    <source>
        <strain evidence="4 5">NBRC 13994</strain>
    </source>
</reference>
<dbReference type="CDD" id="cd05233">
    <property type="entry name" value="SDR_c"/>
    <property type="match status" value="1"/>
</dbReference>
<dbReference type="Proteomes" id="UP000609879">
    <property type="component" value="Unassembled WGS sequence"/>
</dbReference>
<organism evidence="4 5">
    <name type="scientific">Paractinoplanes deccanensis</name>
    <dbReference type="NCBI Taxonomy" id="113561"/>
    <lineage>
        <taxon>Bacteria</taxon>
        <taxon>Bacillati</taxon>
        <taxon>Actinomycetota</taxon>
        <taxon>Actinomycetes</taxon>
        <taxon>Micromonosporales</taxon>
        <taxon>Micromonosporaceae</taxon>
        <taxon>Paractinoplanes</taxon>
    </lineage>
</organism>
<dbReference type="SUPFAM" id="SSF51735">
    <property type="entry name" value="NAD(P)-binding Rossmann-fold domains"/>
    <property type="match status" value="1"/>
</dbReference>
<dbReference type="PRINTS" id="PR00081">
    <property type="entry name" value="GDHRDH"/>
</dbReference>
<evidence type="ECO:0000256" key="1">
    <source>
        <dbReference type="ARBA" id="ARBA00006484"/>
    </source>
</evidence>
<dbReference type="Gene3D" id="3.40.50.720">
    <property type="entry name" value="NAD(P)-binding Rossmann-like Domain"/>
    <property type="match status" value="1"/>
</dbReference>
<evidence type="ECO:0000313" key="5">
    <source>
        <dbReference type="Proteomes" id="UP000609879"/>
    </source>
</evidence>